<sequence>MTSGLKVELPPRYCPLPPARHPDEAVLAQRTSDWITGFHSLSSHQLDRMRGNDCPGFYGRIMPNAATDRLQLAVDWCTVMFHFDDAHCDEGPPARRLGPLTDLATRITRVLDVPDTPPAGDPLLAPVRDLARRAARWATPTQRRRCVEAHRAWFLAVLWEIGHRAAGSTPRLDDYAHLRQHTAAGAATLSWAEIVDGEEIPERELTAPAVRALTELAFTTAAFDDDLFSYGKELWVAHTEGTSPSGLSLVEVLRREHHLTTGDAIARAVDLCDRLTHRFFALRDRVRPRASAPLRAYLDHLAHLLPGNLDWGLRADRYRNPDGRHPHAVTTSATTTRTPPADTSPPPIPSIRWWWDPDLR</sequence>
<comment type="caution">
    <text evidence="2">The sequence shown here is derived from an EMBL/GenBank/DDBJ whole genome shotgun (WGS) entry which is preliminary data.</text>
</comment>
<protein>
    <recommendedName>
        <fullName evidence="4">Terpene synthase</fullName>
    </recommendedName>
</protein>
<dbReference type="Pfam" id="PF19086">
    <property type="entry name" value="Terpene_syn_C_2"/>
    <property type="match status" value="1"/>
</dbReference>
<dbReference type="EMBL" id="RBXR01000001">
    <property type="protein sequence ID" value="RKT74666.1"/>
    <property type="molecule type" value="Genomic_DNA"/>
</dbReference>
<evidence type="ECO:0000313" key="2">
    <source>
        <dbReference type="EMBL" id="RKT74666.1"/>
    </source>
</evidence>
<dbReference type="AlphaFoldDB" id="A0A495XP56"/>
<keyword evidence="3" id="KW-1185">Reference proteome</keyword>
<organism evidence="2 3">
    <name type="scientific">Saccharothrix variisporea</name>
    <dbReference type="NCBI Taxonomy" id="543527"/>
    <lineage>
        <taxon>Bacteria</taxon>
        <taxon>Bacillati</taxon>
        <taxon>Actinomycetota</taxon>
        <taxon>Actinomycetes</taxon>
        <taxon>Pseudonocardiales</taxon>
        <taxon>Pseudonocardiaceae</taxon>
        <taxon>Saccharothrix</taxon>
    </lineage>
</organism>
<proteinExistence type="predicted"/>
<evidence type="ECO:0008006" key="4">
    <source>
        <dbReference type="Google" id="ProtNLM"/>
    </source>
</evidence>
<dbReference type="OrthoDB" id="2989600at2"/>
<evidence type="ECO:0000256" key="1">
    <source>
        <dbReference type="SAM" id="MobiDB-lite"/>
    </source>
</evidence>
<evidence type="ECO:0000313" key="3">
    <source>
        <dbReference type="Proteomes" id="UP000272729"/>
    </source>
</evidence>
<feature type="region of interest" description="Disordered" evidence="1">
    <location>
        <begin position="322"/>
        <end position="347"/>
    </location>
</feature>
<dbReference type="InterPro" id="IPR008949">
    <property type="entry name" value="Isoprenoid_synthase_dom_sf"/>
</dbReference>
<accession>A0A495XP56</accession>
<dbReference type="Gene3D" id="1.10.600.10">
    <property type="entry name" value="Farnesyl Diphosphate Synthase"/>
    <property type="match status" value="1"/>
</dbReference>
<name>A0A495XP56_9PSEU</name>
<dbReference type="RefSeq" id="WP_121229622.1">
    <property type="nucleotide sequence ID" value="NZ_JBIUBA010000006.1"/>
</dbReference>
<feature type="compositionally biased region" description="Low complexity" evidence="1">
    <location>
        <begin position="328"/>
        <end position="341"/>
    </location>
</feature>
<reference evidence="2 3" key="1">
    <citation type="submission" date="2018-10" db="EMBL/GenBank/DDBJ databases">
        <title>Sequencing the genomes of 1000 actinobacteria strains.</title>
        <authorList>
            <person name="Klenk H.-P."/>
        </authorList>
    </citation>
    <scope>NUCLEOTIDE SEQUENCE [LARGE SCALE GENOMIC DNA]</scope>
    <source>
        <strain evidence="2 3">DSM 43911</strain>
    </source>
</reference>
<gene>
    <name evidence="2" type="ORF">DFJ66_8033</name>
</gene>
<dbReference type="SUPFAM" id="SSF48576">
    <property type="entry name" value="Terpenoid synthases"/>
    <property type="match status" value="1"/>
</dbReference>
<dbReference type="Proteomes" id="UP000272729">
    <property type="component" value="Unassembled WGS sequence"/>
</dbReference>